<evidence type="ECO:0000313" key="5">
    <source>
        <dbReference type="Proteomes" id="UP001054945"/>
    </source>
</evidence>
<keyword evidence="2" id="KW-0456">Lyase</keyword>
<comment type="caution">
    <text evidence="4">The sequence shown here is derived from an EMBL/GenBank/DDBJ whole genome shotgun (WGS) entry which is preliminary data.</text>
</comment>
<dbReference type="InterPro" id="IPR029066">
    <property type="entry name" value="PLP-binding_barrel"/>
</dbReference>
<proteinExistence type="predicted"/>
<gene>
    <name evidence="4" type="primary">ODC1_4</name>
    <name evidence="4" type="ORF">CEXT_199611</name>
</gene>
<keyword evidence="1" id="KW-0663">Pyridoxal phosphate</keyword>
<dbReference type="SUPFAM" id="SSF50621">
    <property type="entry name" value="Alanine racemase C-terminal domain-like"/>
    <property type="match status" value="1"/>
</dbReference>
<sequence length="93" mass="10764">MAVIVNRAIDEYLPSDGQYNIIAEPGRYVVTSAFILCPNIIGKKERKTNEGLEAMYIINEGIYGLFTHNLFHDYKPKPVFKEFLFNELSSNWF</sequence>
<dbReference type="GO" id="GO:0005737">
    <property type="term" value="C:cytoplasm"/>
    <property type="evidence" value="ECO:0007669"/>
    <property type="project" value="TreeGrafter"/>
</dbReference>
<dbReference type="Pfam" id="PF00278">
    <property type="entry name" value="Orn_DAP_Arg_deC"/>
    <property type="match status" value="1"/>
</dbReference>
<evidence type="ECO:0000256" key="2">
    <source>
        <dbReference type="ARBA" id="ARBA00023239"/>
    </source>
</evidence>
<dbReference type="PANTHER" id="PTHR11482">
    <property type="entry name" value="ARGININE/DIAMINOPIMELATE/ORNITHINE DECARBOXYLASE"/>
    <property type="match status" value="1"/>
</dbReference>
<dbReference type="GO" id="GO:0033387">
    <property type="term" value="P:putrescine biosynthetic process from arginine, via ornithine"/>
    <property type="evidence" value="ECO:0007669"/>
    <property type="project" value="TreeGrafter"/>
</dbReference>
<dbReference type="GO" id="GO:0004586">
    <property type="term" value="F:ornithine decarboxylase activity"/>
    <property type="evidence" value="ECO:0007669"/>
    <property type="project" value="TreeGrafter"/>
</dbReference>
<protein>
    <submittedName>
        <fullName evidence="4">Ornithine decarboxylase</fullName>
    </submittedName>
</protein>
<evidence type="ECO:0000259" key="3">
    <source>
        <dbReference type="Pfam" id="PF00278"/>
    </source>
</evidence>
<dbReference type="InterPro" id="IPR002433">
    <property type="entry name" value="Orn_de-COase"/>
</dbReference>
<reference evidence="4 5" key="1">
    <citation type="submission" date="2021-06" db="EMBL/GenBank/DDBJ databases">
        <title>Caerostris extrusa draft genome.</title>
        <authorList>
            <person name="Kono N."/>
            <person name="Arakawa K."/>
        </authorList>
    </citation>
    <scope>NUCLEOTIDE SEQUENCE [LARGE SCALE GENOMIC DNA]</scope>
</reference>
<dbReference type="PANTHER" id="PTHR11482:SF6">
    <property type="entry name" value="ORNITHINE DECARBOXYLASE 1-RELATED"/>
    <property type="match status" value="1"/>
</dbReference>
<feature type="domain" description="Orn/DAP/Arg decarboxylase 2 C-terminal" evidence="3">
    <location>
        <begin position="28"/>
        <end position="80"/>
    </location>
</feature>
<keyword evidence="5" id="KW-1185">Reference proteome</keyword>
<evidence type="ECO:0000313" key="4">
    <source>
        <dbReference type="EMBL" id="GIY72716.1"/>
    </source>
</evidence>
<dbReference type="AlphaFoldDB" id="A0AAV4VR85"/>
<organism evidence="4 5">
    <name type="scientific">Caerostris extrusa</name>
    <name type="common">Bark spider</name>
    <name type="synonym">Caerostris bankana</name>
    <dbReference type="NCBI Taxonomy" id="172846"/>
    <lineage>
        <taxon>Eukaryota</taxon>
        <taxon>Metazoa</taxon>
        <taxon>Ecdysozoa</taxon>
        <taxon>Arthropoda</taxon>
        <taxon>Chelicerata</taxon>
        <taxon>Arachnida</taxon>
        <taxon>Araneae</taxon>
        <taxon>Araneomorphae</taxon>
        <taxon>Entelegynae</taxon>
        <taxon>Araneoidea</taxon>
        <taxon>Araneidae</taxon>
        <taxon>Caerostris</taxon>
    </lineage>
</organism>
<dbReference type="Gene3D" id="2.40.37.10">
    <property type="entry name" value="Lyase, Ornithine Decarboxylase, Chain A, domain 1"/>
    <property type="match status" value="1"/>
</dbReference>
<dbReference type="InterPro" id="IPR009006">
    <property type="entry name" value="Ala_racemase/Decarboxylase_C"/>
</dbReference>
<dbReference type="Gene3D" id="3.20.20.10">
    <property type="entry name" value="Alanine racemase"/>
    <property type="match status" value="1"/>
</dbReference>
<name>A0AAV4VR85_CAEEX</name>
<accession>A0AAV4VR85</accession>
<dbReference type="Proteomes" id="UP001054945">
    <property type="component" value="Unassembled WGS sequence"/>
</dbReference>
<dbReference type="InterPro" id="IPR022643">
    <property type="entry name" value="De-COase2_C"/>
</dbReference>
<dbReference type="EMBL" id="BPLR01014983">
    <property type="protein sequence ID" value="GIY72716.1"/>
    <property type="molecule type" value="Genomic_DNA"/>
</dbReference>
<evidence type="ECO:0000256" key="1">
    <source>
        <dbReference type="ARBA" id="ARBA00022898"/>
    </source>
</evidence>